<gene>
    <name evidence="1" type="ORF">S12H4_62478</name>
</gene>
<dbReference type="InterPro" id="IPR036983">
    <property type="entry name" value="AIM24_sf"/>
</dbReference>
<name>X1UNJ7_9ZZZZ</name>
<dbReference type="AlphaFoldDB" id="X1UNJ7"/>
<dbReference type="Gene3D" id="3.60.160.10">
    <property type="entry name" value="Mitochondrial biogenesis AIM24"/>
    <property type="match status" value="1"/>
</dbReference>
<accession>X1UNJ7</accession>
<dbReference type="Pfam" id="PF01987">
    <property type="entry name" value="AIM24"/>
    <property type="match status" value="1"/>
</dbReference>
<evidence type="ECO:0000313" key="1">
    <source>
        <dbReference type="EMBL" id="GAJ19079.1"/>
    </source>
</evidence>
<comment type="caution">
    <text evidence="1">The sequence shown here is derived from an EMBL/GenBank/DDBJ whole genome shotgun (WGS) entry which is preliminary data.</text>
</comment>
<dbReference type="InterPro" id="IPR002838">
    <property type="entry name" value="AIM24"/>
</dbReference>
<proteinExistence type="predicted"/>
<dbReference type="InterPro" id="IPR016031">
    <property type="entry name" value="Trp_RNA-bd_attenuator-like_dom"/>
</dbReference>
<protein>
    <recommendedName>
        <fullName evidence="2">Protein containing DUF124</fullName>
    </recommendedName>
</protein>
<reference evidence="1" key="1">
    <citation type="journal article" date="2014" name="Front. Microbiol.">
        <title>High frequency of phylogenetically diverse reductive dehalogenase-homologous genes in deep subseafloor sedimentary metagenomes.</title>
        <authorList>
            <person name="Kawai M."/>
            <person name="Futagami T."/>
            <person name="Toyoda A."/>
            <person name="Takaki Y."/>
            <person name="Nishi S."/>
            <person name="Hori S."/>
            <person name="Arai W."/>
            <person name="Tsubouchi T."/>
            <person name="Morono Y."/>
            <person name="Uchiyama I."/>
            <person name="Ito T."/>
            <person name="Fujiyama A."/>
            <person name="Inagaki F."/>
            <person name="Takami H."/>
        </authorList>
    </citation>
    <scope>NUCLEOTIDE SEQUENCE</scope>
    <source>
        <strain evidence="1">Expedition CK06-06</strain>
    </source>
</reference>
<organism evidence="1">
    <name type="scientific">marine sediment metagenome</name>
    <dbReference type="NCBI Taxonomy" id="412755"/>
    <lineage>
        <taxon>unclassified sequences</taxon>
        <taxon>metagenomes</taxon>
        <taxon>ecological metagenomes</taxon>
    </lineage>
</organism>
<dbReference type="SUPFAM" id="SSF51219">
    <property type="entry name" value="TRAP-like"/>
    <property type="match status" value="1"/>
</dbReference>
<dbReference type="EMBL" id="BARW01041936">
    <property type="protein sequence ID" value="GAJ19079.1"/>
    <property type="molecule type" value="Genomic_DNA"/>
</dbReference>
<feature type="non-terminal residue" evidence="1">
    <location>
        <position position="62"/>
    </location>
</feature>
<evidence type="ECO:0008006" key="2">
    <source>
        <dbReference type="Google" id="ProtNLM"/>
    </source>
</evidence>
<sequence length="62" mass="6716">MKVDVRYGPAYALAMVNLDHKETIQVESGAMVGMSPDLEMETEAKGGFLKSLGRSMFGGESF</sequence>